<dbReference type="Proteomes" id="UP000051442">
    <property type="component" value="Unassembled WGS sequence"/>
</dbReference>
<evidence type="ECO:0000256" key="2">
    <source>
        <dbReference type="ARBA" id="ARBA00022525"/>
    </source>
</evidence>
<feature type="domain" description="Gram-positive cocci surface proteins LPxTG" evidence="8">
    <location>
        <begin position="1266"/>
        <end position="1300"/>
    </location>
</feature>
<proteinExistence type="predicted"/>
<evidence type="ECO:0000256" key="1">
    <source>
        <dbReference type="ARBA" id="ARBA00022512"/>
    </source>
</evidence>
<feature type="compositionally biased region" description="Polar residues" evidence="5">
    <location>
        <begin position="137"/>
        <end position="147"/>
    </location>
</feature>
<dbReference type="EMBL" id="AYZM01000035">
    <property type="protein sequence ID" value="KRN26384.1"/>
    <property type="molecule type" value="Genomic_DNA"/>
</dbReference>
<comment type="caution">
    <text evidence="9">The sequence shown here is derived from an EMBL/GenBank/DDBJ whole genome shotgun (WGS) entry which is preliminary data.</text>
</comment>
<evidence type="ECO:0000256" key="7">
    <source>
        <dbReference type="SAM" id="SignalP"/>
    </source>
</evidence>
<evidence type="ECO:0000256" key="4">
    <source>
        <dbReference type="ARBA" id="ARBA00023088"/>
    </source>
</evidence>
<feature type="compositionally biased region" description="Low complexity" evidence="5">
    <location>
        <begin position="28"/>
        <end position="49"/>
    </location>
</feature>
<evidence type="ECO:0000313" key="9">
    <source>
        <dbReference type="EMBL" id="KRN26384.1"/>
    </source>
</evidence>
<evidence type="ECO:0000259" key="8">
    <source>
        <dbReference type="PROSITE" id="PS50847"/>
    </source>
</evidence>
<keyword evidence="1" id="KW-0134">Cell wall</keyword>
<reference evidence="9 10" key="1">
    <citation type="journal article" date="2015" name="Genome Announc.">
        <title>Expanding the biotechnology potential of lactobacilli through comparative genomics of 213 strains and associated genera.</title>
        <authorList>
            <person name="Sun Z."/>
            <person name="Harris H.M."/>
            <person name="McCann A."/>
            <person name="Guo C."/>
            <person name="Argimon S."/>
            <person name="Zhang W."/>
            <person name="Yang X."/>
            <person name="Jeffery I.B."/>
            <person name="Cooney J.C."/>
            <person name="Kagawa T.F."/>
            <person name="Liu W."/>
            <person name="Song Y."/>
            <person name="Salvetti E."/>
            <person name="Wrobel A."/>
            <person name="Rasinkangas P."/>
            <person name="Parkhill J."/>
            <person name="Rea M.C."/>
            <person name="O'Sullivan O."/>
            <person name="Ritari J."/>
            <person name="Douillard F.P."/>
            <person name="Paul Ross R."/>
            <person name="Yang R."/>
            <person name="Briner A.E."/>
            <person name="Felis G.E."/>
            <person name="de Vos W.M."/>
            <person name="Barrangou R."/>
            <person name="Klaenhammer T.R."/>
            <person name="Caufield P.W."/>
            <person name="Cui Y."/>
            <person name="Zhang H."/>
            <person name="O'Toole P.W."/>
        </authorList>
    </citation>
    <scope>NUCLEOTIDE SEQUENCE [LARGE SCALE GENOMIC DNA]</scope>
    <source>
        <strain evidence="9 10">DSM 23365</strain>
    </source>
</reference>
<organism evidence="9 10">
    <name type="scientific">Secundilactobacillus similis DSM 23365 = JCM 2765</name>
    <dbReference type="NCBI Taxonomy" id="1423804"/>
    <lineage>
        <taxon>Bacteria</taxon>
        <taxon>Bacillati</taxon>
        <taxon>Bacillota</taxon>
        <taxon>Bacilli</taxon>
        <taxon>Lactobacillales</taxon>
        <taxon>Lactobacillaceae</taxon>
        <taxon>Secundilactobacillus</taxon>
    </lineage>
</organism>
<feature type="region of interest" description="Disordered" evidence="5">
    <location>
        <begin position="1138"/>
        <end position="1234"/>
    </location>
</feature>
<feature type="compositionally biased region" description="Low complexity" evidence="5">
    <location>
        <begin position="1194"/>
        <end position="1211"/>
    </location>
</feature>
<feature type="compositionally biased region" description="Low complexity" evidence="5">
    <location>
        <begin position="68"/>
        <end position="136"/>
    </location>
</feature>
<keyword evidence="4" id="KW-0572">Peptidoglycan-anchor</keyword>
<evidence type="ECO:0000313" key="10">
    <source>
        <dbReference type="Proteomes" id="UP000051442"/>
    </source>
</evidence>
<evidence type="ECO:0000256" key="3">
    <source>
        <dbReference type="ARBA" id="ARBA00022729"/>
    </source>
</evidence>
<keyword evidence="6" id="KW-0472">Membrane</keyword>
<feature type="chain" id="PRO_5006416922" description="Gram-positive cocci surface proteins LPxTG domain-containing protein" evidence="7">
    <location>
        <begin position="31"/>
        <end position="1300"/>
    </location>
</feature>
<accession>A0A0R2FD72</accession>
<keyword evidence="6" id="KW-1133">Transmembrane helix</keyword>
<feature type="compositionally biased region" description="Polar residues" evidence="5">
    <location>
        <begin position="50"/>
        <end position="67"/>
    </location>
</feature>
<dbReference type="InterPro" id="IPR019931">
    <property type="entry name" value="LPXTG_anchor"/>
</dbReference>
<evidence type="ECO:0000256" key="6">
    <source>
        <dbReference type="SAM" id="Phobius"/>
    </source>
</evidence>
<dbReference type="PROSITE" id="PS50847">
    <property type="entry name" value="GRAM_POS_ANCHORING"/>
    <property type="match status" value="1"/>
</dbReference>
<keyword evidence="3 7" id="KW-0732">Signal</keyword>
<feature type="transmembrane region" description="Helical" evidence="6">
    <location>
        <begin position="1273"/>
        <end position="1293"/>
    </location>
</feature>
<feature type="compositionally biased region" description="Low complexity" evidence="5">
    <location>
        <begin position="148"/>
        <end position="165"/>
    </location>
</feature>
<dbReference type="RefSeq" id="WP_054733448.1">
    <property type="nucleotide sequence ID" value="NZ_AYZM01000035.1"/>
</dbReference>
<dbReference type="NCBIfam" id="TIGR01167">
    <property type="entry name" value="LPXTG_anchor"/>
    <property type="match status" value="1"/>
</dbReference>
<keyword evidence="10" id="KW-1185">Reference proteome</keyword>
<sequence length="1300" mass="136402">MKTTGLVKRLLISSAVLSGLFLVGTSQASADTTNEGTTTATSTATTTASNQLTGSTTLKTATPASSTDAVVAEATSSESTTTPTTDTDTTTTPDDSTVPVTDATPDPAVTAASPSSIDATETPAPTTTTTDTTTTEPQSSTKTEASSSAVTTKQTPATTTPTVSYKTARDAVVSASVVKADLQLAPEADTIQSGEAATFDLKLAISGIDKTTNPQHVVVDLPDNFQLSDGTDLTIDGVTPTLNETGTQLIYDFATPTNGLSISKKYIFDTSNQPITNGTTISMAASYFDDTTQLATSGLQTVTVTSKANYGVTNQMAGILPSDADGNVLLDADGNVVIEKDKLTGAAGDYVVYQVGISAPKKILGQAYFDPNSPITLSYLLPKGLTFWKVDNETATKATYTTATNTAGQTLITFTIDAPTTEAQLAATDNLFSGYFDLVARIDPDTPELTALTTESLITATSVNQDQVTSKVAQSTITTTLSAASANNLVEGSVYYQYNWGPADGKGTLEPGANRADPQVTPNATLQFLMQTGADMFFYTDSYTGVDDTRAITKYVATYNVDSHLNVNQMMISSPSAAIKGNDVPLSETPILDVYVRYQDEQKFELIPELSQISTTNILDMNQLIDNARGVAQLQFVYTQIPNGLNTNTHFWMSPKAGYYGQVSNDFTVDIAGWQVLGGWSEVHYSKDGAYLTASSVGRVGYEEHLTDEIGNLVEKGDPTYDTTASYNQFMQPQTAEIVKPSENTPRVLNETLTFDNQTAGQVIPGENTLQVMVENNQASLQEFSGLKSVVLLPAGVNYVGNDDAITATTQSDGTTQLNINWNRTDLAPNEQNKLNIAVNIDAGLNLTSITPAIYSTVNEPDTVTPGTIDPSLATDVQEVEDTSDIDQDANTTKVFKLQQTLAVASITNSHQIHVTATATNVAGDTGNLVNAQAGNNASFGISLTPASDGALQNVTITGTMPQTGDTAILDSTTPRGTTGQVTLNGPIELPATWENLATVTYALADDPTTYVAADADTDFSQVVGFQITYAGDSFLNSDAAQQLRIPVTVAKDVQAGQVAYISYAVTANGLATTEGLKAGLALQPSGELGPGIQVKTITKTPEPVFVTPDDYYDYTKPGIPGDGIWVKTQVPEGVFVTPDDYYDNTKTPDNPTGPTTDPTGPTTPVTTPSTPVSPDAPDNDSTEPSTPANTIGTPTDNNATDNDTTENDSNPAQATDNDNASATTMSQTSNATATKAANDAAQITATNAATNATTAKTVNNASATLPQTDEQAPATTSLIGLLLATILGGLGLSRKRRND</sequence>
<feature type="compositionally biased region" description="Low complexity" evidence="5">
    <location>
        <begin position="1145"/>
        <end position="1177"/>
    </location>
</feature>
<feature type="region of interest" description="Disordered" evidence="5">
    <location>
        <begin position="28"/>
        <end position="165"/>
    </location>
</feature>
<feature type="signal peptide" evidence="7">
    <location>
        <begin position="1"/>
        <end position="30"/>
    </location>
</feature>
<gene>
    <name evidence="9" type="ORF">FD14_GL002170</name>
</gene>
<feature type="compositionally biased region" description="Polar residues" evidence="5">
    <location>
        <begin position="1183"/>
        <end position="1193"/>
    </location>
</feature>
<evidence type="ECO:0000256" key="5">
    <source>
        <dbReference type="SAM" id="MobiDB-lite"/>
    </source>
</evidence>
<feature type="compositionally biased region" description="Polar residues" evidence="5">
    <location>
        <begin position="1212"/>
        <end position="1228"/>
    </location>
</feature>
<dbReference type="OrthoDB" id="2299317at2"/>
<dbReference type="PATRIC" id="fig|1423804.4.peg.2355"/>
<protein>
    <recommendedName>
        <fullName evidence="8">Gram-positive cocci surface proteins LPxTG domain-containing protein</fullName>
    </recommendedName>
</protein>
<name>A0A0R2FD72_9LACO</name>
<dbReference type="STRING" id="1423804.FD14_GL002170"/>
<keyword evidence="2" id="KW-0964">Secreted</keyword>
<keyword evidence="6" id="KW-0812">Transmembrane</keyword>